<dbReference type="OrthoDB" id="240546at2759"/>
<evidence type="ECO:0000256" key="2">
    <source>
        <dbReference type="ARBA" id="ARBA00022771"/>
    </source>
</evidence>
<feature type="region of interest" description="Disordered" evidence="5">
    <location>
        <begin position="386"/>
        <end position="421"/>
    </location>
</feature>
<feature type="compositionally biased region" description="Basic and acidic residues" evidence="5">
    <location>
        <begin position="394"/>
        <end position="410"/>
    </location>
</feature>
<feature type="domain" description="C3H1-type" evidence="6">
    <location>
        <begin position="913"/>
        <end position="941"/>
    </location>
</feature>
<dbReference type="GO" id="GO:0008270">
    <property type="term" value="F:zinc ion binding"/>
    <property type="evidence" value="ECO:0007669"/>
    <property type="project" value="UniProtKB-KW"/>
</dbReference>
<feature type="compositionally biased region" description="Acidic residues" evidence="5">
    <location>
        <begin position="1021"/>
        <end position="1044"/>
    </location>
</feature>
<dbReference type="Proteomes" id="UP000242287">
    <property type="component" value="Unassembled WGS sequence"/>
</dbReference>
<keyword evidence="3 4" id="KW-0862">Zinc</keyword>
<dbReference type="InterPro" id="IPR036855">
    <property type="entry name" value="Znf_CCCH_sf"/>
</dbReference>
<proteinExistence type="predicted"/>
<evidence type="ECO:0000256" key="4">
    <source>
        <dbReference type="PROSITE-ProRule" id="PRU00723"/>
    </source>
</evidence>
<dbReference type="PROSITE" id="PS50103">
    <property type="entry name" value="ZF_C3H1"/>
    <property type="match status" value="3"/>
</dbReference>
<feature type="region of interest" description="Disordered" evidence="5">
    <location>
        <begin position="106"/>
        <end position="130"/>
    </location>
</feature>
<reference evidence="7 8" key="1">
    <citation type="submission" date="2014-02" db="EMBL/GenBank/DDBJ databases">
        <title>Transposable element dynamics among asymbiotic and ectomycorrhizal Amanita fungi.</title>
        <authorList>
            <consortium name="DOE Joint Genome Institute"/>
            <person name="Hess J."/>
            <person name="Skrede I."/>
            <person name="Wolfe B."/>
            <person name="LaButti K."/>
            <person name="Ohm R.A."/>
            <person name="Grigoriev I.V."/>
            <person name="Pringle A."/>
        </authorList>
    </citation>
    <scope>NUCLEOTIDE SEQUENCE [LARGE SCALE GENOMIC DNA]</scope>
    <source>
        <strain evidence="7 8">SKay4041</strain>
    </source>
</reference>
<dbReference type="InterPro" id="IPR000571">
    <property type="entry name" value="Znf_CCCH"/>
</dbReference>
<dbReference type="InterPro" id="IPR043987">
    <property type="entry name" value="CCZ1/INTU/HSP4_longin_1"/>
</dbReference>
<dbReference type="SMART" id="SM00356">
    <property type="entry name" value="ZnF_C3H1"/>
    <property type="match status" value="3"/>
</dbReference>
<feature type="compositionally biased region" description="Polar residues" evidence="5">
    <location>
        <begin position="411"/>
        <end position="421"/>
    </location>
</feature>
<keyword evidence="8" id="KW-1185">Reference proteome</keyword>
<feature type="domain" description="C3H1-type" evidence="6">
    <location>
        <begin position="856"/>
        <end position="884"/>
    </location>
</feature>
<protein>
    <recommendedName>
        <fullName evidence="6">C3H1-type domain-containing protein</fullName>
    </recommendedName>
</protein>
<organism evidence="7 8">
    <name type="scientific">Amanita thiersii Skay4041</name>
    <dbReference type="NCBI Taxonomy" id="703135"/>
    <lineage>
        <taxon>Eukaryota</taxon>
        <taxon>Fungi</taxon>
        <taxon>Dikarya</taxon>
        <taxon>Basidiomycota</taxon>
        <taxon>Agaricomycotina</taxon>
        <taxon>Agaricomycetes</taxon>
        <taxon>Agaricomycetidae</taxon>
        <taxon>Agaricales</taxon>
        <taxon>Pluteineae</taxon>
        <taxon>Amanitaceae</taxon>
        <taxon>Amanita</taxon>
    </lineage>
</organism>
<feature type="region of interest" description="Disordered" evidence="5">
    <location>
        <begin position="1005"/>
        <end position="1051"/>
    </location>
</feature>
<feature type="compositionally biased region" description="Polar residues" evidence="5">
    <location>
        <begin position="674"/>
        <end position="686"/>
    </location>
</feature>
<evidence type="ECO:0000313" key="7">
    <source>
        <dbReference type="EMBL" id="PFH51823.1"/>
    </source>
</evidence>
<dbReference type="Pfam" id="PF19031">
    <property type="entry name" value="Intu_longin_1"/>
    <property type="match status" value="1"/>
</dbReference>
<dbReference type="SUPFAM" id="SSF90229">
    <property type="entry name" value="CCCH zinc finger"/>
    <property type="match status" value="1"/>
</dbReference>
<evidence type="ECO:0000313" key="8">
    <source>
        <dbReference type="Proteomes" id="UP000242287"/>
    </source>
</evidence>
<keyword evidence="2 4" id="KW-0863">Zinc-finger</keyword>
<name>A0A2A9NVV3_9AGAR</name>
<accession>A0A2A9NVV3</accession>
<gene>
    <name evidence="7" type="ORF">AMATHDRAFT_46799</name>
</gene>
<feature type="region of interest" description="Disordered" evidence="5">
    <location>
        <begin position="717"/>
        <end position="756"/>
    </location>
</feature>
<evidence type="ECO:0000256" key="5">
    <source>
        <dbReference type="SAM" id="MobiDB-lite"/>
    </source>
</evidence>
<evidence type="ECO:0000256" key="1">
    <source>
        <dbReference type="ARBA" id="ARBA00022723"/>
    </source>
</evidence>
<feature type="zinc finger region" description="C3H1-type" evidence="4">
    <location>
        <begin position="885"/>
        <end position="912"/>
    </location>
</feature>
<feature type="region of interest" description="Disordered" evidence="5">
    <location>
        <begin position="332"/>
        <end position="365"/>
    </location>
</feature>
<dbReference type="GO" id="GO:0005634">
    <property type="term" value="C:nucleus"/>
    <property type="evidence" value="ECO:0007669"/>
    <property type="project" value="TreeGrafter"/>
</dbReference>
<dbReference type="STRING" id="703135.A0A2A9NVV3"/>
<dbReference type="GO" id="GO:0016192">
    <property type="term" value="P:vesicle-mediated transport"/>
    <property type="evidence" value="ECO:0007669"/>
    <property type="project" value="InterPro"/>
</dbReference>
<sequence>MSRLPPTLSYLTIYNPTLKPDYPTVDDDDDDADAQAHILFYTSKERAVSRDRILRQVGLAKALVNFAELFNAEEPCSSVHSQTRRMIMVSPEPDFWIHAGIEVARSQRSAPNKTKTKSKDKAKETAQAGTGDAPPVYDYYDGSVHDAAIRTVLLRGYEAFKLTHGSFTQILSRLGQEALELQLERFFTVWAWSLDLEQPLNFGEHLGGTPLHPNHWVVSRLLGTLESDLATASATVFVHPPHVVPSSSYYEHQYPLSLLYHLSTLIPIPLHQVIPSKTGDRFTSTGKDQSSLNQEMRNVIPQQIQSAFRYNTQIKDSRKWYWPSYLTFGRTGSPRLPDYTEKEPPVTVDSKGLAAEQEGEGPQVSSVDTNALEDAMASEGISLSLPSAQSISGGEDRVQSNEPPELHPTDDTSALSQEQLMSDSKMKVSTLSVHLADKNNPLETKRRNIYYCIDGQQLLAAIPKETVEGESVMDVNITATMASHFFNELQKLFNDNDLVSSVDKLPSAAKILQPLDRHVVVREGLTLSDPVFSSQSSHLYDAKTLLDFDYEIAEVFSRGQNPQHWHVGRRGIDSNGEIGQDTDEVYLEVFRKESSLADVDNVLVGIVRLHFPTMTSSSSTEAQLKNEIAKLTASINQRKLSLASQQSNYPYPDRRNAHMNSHYKLSNKYVRPGLNSTTGASASTPPLANHVPAPPSEIKEVVLNGVAFESSGRSLVRKDHMSPVPKPVSAGPSATCAPRSALPQSQPLPRVPIKLRPPNRVYKPKSSRSRNMTLTNNRRPYQSVMLQSHCAFPPLIRFTSQISAILTSHALVSRLLVRTDPVCLSPYLSYSQEYLSISHRLGACTRGLTCPYQHDPAKIAICWNFLQDNCPNTAEGCNLSHEPTPQRTPICMHFLKKGRCTREKCPFPHVNVGERHGICRDFAVLGYCEKGLDCDKQHVRECPDFAERGTCTIKGCKLPHVIRANRNRKTVAPSPTQTSVAPVVAIMDHPEPEKPSPQANITAEDAQLGDEYISLTFHESSDDDSEGDESEDDGDGESDEEVDDPHEVSMV</sequence>
<dbReference type="AlphaFoldDB" id="A0A2A9NVV3"/>
<dbReference type="PANTHER" id="PTHR46156">
    <property type="entry name" value="CCCH ZINGC FINGER"/>
    <property type="match status" value="1"/>
</dbReference>
<dbReference type="EMBL" id="KZ301984">
    <property type="protein sequence ID" value="PFH51823.1"/>
    <property type="molecule type" value="Genomic_DNA"/>
</dbReference>
<evidence type="ECO:0000256" key="3">
    <source>
        <dbReference type="ARBA" id="ARBA00022833"/>
    </source>
</evidence>
<feature type="zinc finger region" description="C3H1-type" evidence="4">
    <location>
        <begin position="913"/>
        <end position="941"/>
    </location>
</feature>
<dbReference type="PANTHER" id="PTHR46156:SF1">
    <property type="entry name" value="ZINC FINGER CCCH DOMAIN-CONTAINING PROTEIN 3"/>
    <property type="match status" value="1"/>
</dbReference>
<feature type="domain" description="C3H1-type" evidence="6">
    <location>
        <begin position="885"/>
        <end position="912"/>
    </location>
</feature>
<keyword evidence="1 4" id="KW-0479">Metal-binding</keyword>
<feature type="region of interest" description="Disordered" evidence="5">
    <location>
        <begin position="674"/>
        <end position="693"/>
    </location>
</feature>
<dbReference type="Gene3D" id="4.10.1000.10">
    <property type="entry name" value="Zinc finger, CCCH-type"/>
    <property type="match status" value="2"/>
</dbReference>
<feature type="zinc finger region" description="C3H1-type" evidence="4">
    <location>
        <begin position="856"/>
        <end position="884"/>
    </location>
</feature>
<evidence type="ECO:0000259" key="6">
    <source>
        <dbReference type="PROSITE" id="PS50103"/>
    </source>
</evidence>